<feature type="region of interest" description="Disordered" evidence="2">
    <location>
        <begin position="107"/>
        <end position="126"/>
    </location>
</feature>
<dbReference type="RefSeq" id="WP_208178177.1">
    <property type="nucleotide sequence ID" value="NZ_JAGETZ010000017.1"/>
</dbReference>
<keyword evidence="4" id="KW-1185">Reference proteome</keyword>
<reference evidence="3 4" key="1">
    <citation type="submission" date="2021-03" db="EMBL/GenBank/DDBJ databases">
        <authorList>
            <person name="Kim M.K."/>
        </authorList>
    </citation>
    <scope>NUCLEOTIDE SEQUENCE [LARGE SCALE GENOMIC DNA]</scope>
    <source>
        <strain evidence="3 4">BT442</strain>
    </source>
</reference>
<feature type="coiled-coil region" evidence="1">
    <location>
        <begin position="55"/>
        <end position="82"/>
    </location>
</feature>
<evidence type="ECO:0000313" key="3">
    <source>
        <dbReference type="EMBL" id="MBO2012438.1"/>
    </source>
</evidence>
<dbReference type="Proteomes" id="UP000664369">
    <property type="component" value="Unassembled WGS sequence"/>
</dbReference>
<name>A0ABS3QN68_9BACT</name>
<comment type="caution">
    <text evidence="3">The sequence shown here is derived from an EMBL/GenBank/DDBJ whole genome shotgun (WGS) entry which is preliminary data.</text>
</comment>
<sequence length="126" mass="13141">MAQARIPIPGATDPLGTLTLTAAVAKGIAEKGKDSLIAGELASELQAAAAAIPDALAAHAEAKKLELQLEKLYEKRDAAVAVCVPLNQRASKTLQGNLGKNRLREMGDYGFTVNDSPQPPKAPKSL</sequence>
<gene>
    <name evidence="3" type="ORF">J4E00_25475</name>
</gene>
<evidence type="ECO:0000313" key="4">
    <source>
        <dbReference type="Proteomes" id="UP000664369"/>
    </source>
</evidence>
<protein>
    <submittedName>
        <fullName evidence="3">Uncharacterized protein</fullName>
    </submittedName>
</protein>
<organism evidence="3 4">
    <name type="scientific">Hymenobacter negativus</name>
    <dbReference type="NCBI Taxonomy" id="2795026"/>
    <lineage>
        <taxon>Bacteria</taxon>
        <taxon>Pseudomonadati</taxon>
        <taxon>Bacteroidota</taxon>
        <taxon>Cytophagia</taxon>
        <taxon>Cytophagales</taxon>
        <taxon>Hymenobacteraceae</taxon>
        <taxon>Hymenobacter</taxon>
    </lineage>
</organism>
<feature type="compositionally biased region" description="Pro residues" evidence="2">
    <location>
        <begin position="117"/>
        <end position="126"/>
    </location>
</feature>
<proteinExistence type="predicted"/>
<dbReference type="EMBL" id="JAGETZ010000017">
    <property type="protein sequence ID" value="MBO2012438.1"/>
    <property type="molecule type" value="Genomic_DNA"/>
</dbReference>
<evidence type="ECO:0000256" key="2">
    <source>
        <dbReference type="SAM" id="MobiDB-lite"/>
    </source>
</evidence>
<evidence type="ECO:0000256" key="1">
    <source>
        <dbReference type="SAM" id="Coils"/>
    </source>
</evidence>
<keyword evidence="1" id="KW-0175">Coiled coil</keyword>
<accession>A0ABS3QN68</accession>